<name>A0A848LEN2_9BACT</name>
<reference evidence="1 2" key="1">
    <citation type="submission" date="2020-04" db="EMBL/GenBank/DDBJ databases">
        <title>Draft genome of Pyxidicoccus fallax type strain.</title>
        <authorList>
            <person name="Whitworth D.E."/>
        </authorList>
    </citation>
    <scope>NUCLEOTIDE SEQUENCE [LARGE SCALE GENOMIC DNA]</scope>
    <source>
        <strain evidence="1 2">DSM 14698</strain>
    </source>
</reference>
<protein>
    <submittedName>
        <fullName evidence="1">Uncharacterized protein</fullName>
    </submittedName>
</protein>
<evidence type="ECO:0000313" key="1">
    <source>
        <dbReference type="EMBL" id="NMO15295.1"/>
    </source>
</evidence>
<keyword evidence="2" id="KW-1185">Reference proteome</keyword>
<dbReference type="AlphaFoldDB" id="A0A848LEN2"/>
<sequence>MDLASALGDYILRTQELGAVEGARGALEINPALRPVLEALHHVLAGGEVEVRITRAGNPDLVEELGRRAARAIQEANLLHLTAGIYPTVTV</sequence>
<dbReference type="EMBL" id="JABBJJ010000036">
    <property type="protein sequence ID" value="NMO15295.1"/>
    <property type="molecule type" value="Genomic_DNA"/>
</dbReference>
<dbReference type="Proteomes" id="UP000518300">
    <property type="component" value="Unassembled WGS sequence"/>
</dbReference>
<accession>A0A848LEN2</accession>
<comment type="caution">
    <text evidence="1">The sequence shown here is derived from an EMBL/GenBank/DDBJ whole genome shotgun (WGS) entry which is preliminary data.</text>
</comment>
<gene>
    <name evidence="1" type="ORF">HG543_10580</name>
</gene>
<evidence type="ECO:0000313" key="2">
    <source>
        <dbReference type="Proteomes" id="UP000518300"/>
    </source>
</evidence>
<proteinExistence type="predicted"/>
<organism evidence="1 2">
    <name type="scientific">Pyxidicoccus fallax</name>
    <dbReference type="NCBI Taxonomy" id="394095"/>
    <lineage>
        <taxon>Bacteria</taxon>
        <taxon>Pseudomonadati</taxon>
        <taxon>Myxococcota</taxon>
        <taxon>Myxococcia</taxon>
        <taxon>Myxococcales</taxon>
        <taxon>Cystobacterineae</taxon>
        <taxon>Myxococcaceae</taxon>
        <taxon>Pyxidicoccus</taxon>
    </lineage>
</organism>